<accession>A0A498JLP1</accession>
<dbReference type="AlphaFoldDB" id="A0A498JLP1"/>
<protein>
    <submittedName>
        <fullName evidence="1">Uncharacterized protein</fullName>
    </submittedName>
</protein>
<reference evidence="1 2" key="1">
    <citation type="submission" date="2018-10" db="EMBL/GenBank/DDBJ databases">
        <title>A high-quality apple genome assembly.</title>
        <authorList>
            <person name="Hu J."/>
        </authorList>
    </citation>
    <scope>NUCLEOTIDE SEQUENCE [LARGE SCALE GENOMIC DNA]</scope>
    <source>
        <strain evidence="2">cv. HFTH1</strain>
        <tissue evidence="1">Young leaf</tissue>
    </source>
</reference>
<keyword evidence="2" id="KW-1185">Reference proteome</keyword>
<sequence length="66" mass="7435">MLRDGNSNRAPEVTIYECLNKITGELIQVILDAGKRAGDAMCDFRVFLHRRACLQFQSLPDFTGDC</sequence>
<organism evidence="1 2">
    <name type="scientific">Malus domestica</name>
    <name type="common">Apple</name>
    <name type="synonym">Pyrus malus</name>
    <dbReference type="NCBI Taxonomy" id="3750"/>
    <lineage>
        <taxon>Eukaryota</taxon>
        <taxon>Viridiplantae</taxon>
        <taxon>Streptophyta</taxon>
        <taxon>Embryophyta</taxon>
        <taxon>Tracheophyta</taxon>
        <taxon>Spermatophyta</taxon>
        <taxon>Magnoliopsida</taxon>
        <taxon>eudicotyledons</taxon>
        <taxon>Gunneridae</taxon>
        <taxon>Pentapetalae</taxon>
        <taxon>rosids</taxon>
        <taxon>fabids</taxon>
        <taxon>Rosales</taxon>
        <taxon>Rosaceae</taxon>
        <taxon>Amygdaloideae</taxon>
        <taxon>Maleae</taxon>
        <taxon>Malus</taxon>
    </lineage>
</organism>
<proteinExistence type="predicted"/>
<dbReference type="Proteomes" id="UP000290289">
    <property type="component" value="Chromosome 6"/>
</dbReference>
<name>A0A498JLP1_MALDO</name>
<evidence type="ECO:0000313" key="2">
    <source>
        <dbReference type="Proteomes" id="UP000290289"/>
    </source>
</evidence>
<dbReference type="EMBL" id="RDQH01000332">
    <property type="protein sequence ID" value="RXH95985.1"/>
    <property type="molecule type" value="Genomic_DNA"/>
</dbReference>
<gene>
    <name evidence="1" type="ORF">DVH24_008485</name>
</gene>
<evidence type="ECO:0000313" key="1">
    <source>
        <dbReference type="EMBL" id="RXH95985.1"/>
    </source>
</evidence>
<comment type="caution">
    <text evidence="1">The sequence shown here is derived from an EMBL/GenBank/DDBJ whole genome shotgun (WGS) entry which is preliminary data.</text>
</comment>